<dbReference type="Proteomes" id="UP000223777">
    <property type="component" value="Unassembled WGS sequence"/>
</dbReference>
<evidence type="ECO:0000313" key="4">
    <source>
        <dbReference type="EMBL" id="PGO33396.1"/>
    </source>
</evidence>
<name>A0A2B9QEJ4_BACCE</name>
<sequence>MANAHGIKRVLHIVSAMNRGGTETLLMNIYRKLDRNKVQFDFISHRNEQDDYDEEIIGLGGKIYKIPSLGKVGPYVYIKKLVGIMSDNCYVAVHVHTDYQGGFAAVAAQMSGVKKRICHSHSNNWPKGSGMTARITLRILQSIIKYAGTNFCACSVEAARFLFGEKMIKKNKIQVIKNAIDINQFVNENIRDTISLRKELDIPEEAKVIGHIGRFSTSKNHSFLLQVLKEILNKDANFIAILVGDGPLKDSIELEAKKLEIYNNIRFLGIREDVPRLMKVFDVFIFPSIFEGFGMVALEAQCAGVPCIVSDTIPKNIDMNLGIVSFVALDEKIEVWSVEIYKALLKERPERKMIINNISQLGFDVNSNIFNWLSLYGIEYEEYLG</sequence>
<keyword evidence="4" id="KW-0808">Transferase</keyword>
<evidence type="ECO:0000256" key="1">
    <source>
        <dbReference type="ARBA" id="ARBA00009481"/>
    </source>
</evidence>
<reference evidence="4 5" key="1">
    <citation type="submission" date="2017-09" db="EMBL/GenBank/DDBJ databases">
        <title>Large-scale bioinformatics analysis of Bacillus genomes uncovers conserved roles of natural products in bacterial physiology.</title>
        <authorList>
            <consortium name="Agbiome Team Llc"/>
            <person name="Bleich R.M."/>
            <person name="Grubbs K.J."/>
            <person name="Santa Maria K.C."/>
            <person name="Allen S.E."/>
            <person name="Farag S."/>
            <person name="Shank E.A."/>
            <person name="Bowers A."/>
        </authorList>
    </citation>
    <scope>NUCLEOTIDE SEQUENCE [LARGE SCALE GENOMIC DNA]</scope>
    <source>
        <strain evidence="4 5">AFS050027</strain>
    </source>
</reference>
<gene>
    <name evidence="4" type="ORF">CN984_04730</name>
</gene>
<dbReference type="Pfam" id="PF13439">
    <property type="entry name" value="Glyco_transf_4"/>
    <property type="match status" value="1"/>
</dbReference>
<accession>A0A2B9QEJ4</accession>
<dbReference type="CDD" id="cd03812">
    <property type="entry name" value="GT4_CapH-like"/>
    <property type="match status" value="1"/>
</dbReference>
<comment type="similarity">
    <text evidence="1">Belongs to the glycosyltransferase group 1 family. Glycosyltransferase 4 subfamily.</text>
</comment>
<dbReference type="PANTHER" id="PTHR45947:SF3">
    <property type="entry name" value="SULFOQUINOVOSYL TRANSFERASE SQD2"/>
    <property type="match status" value="1"/>
</dbReference>
<dbReference type="EMBL" id="NUIL01000003">
    <property type="protein sequence ID" value="PGO33396.1"/>
    <property type="molecule type" value="Genomic_DNA"/>
</dbReference>
<organism evidence="4 5">
    <name type="scientific">Bacillus cereus</name>
    <dbReference type="NCBI Taxonomy" id="1396"/>
    <lineage>
        <taxon>Bacteria</taxon>
        <taxon>Bacillati</taxon>
        <taxon>Bacillota</taxon>
        <taxon>Bacilli</taxon>
        <taxon>Bacillales</taxon>
        <taxon>Bacillaceae</taxon>
        <taxon>Bacillus</taxon>
        <taxon>Bacillus cereus group</taxon>
    </lineage>
</organism>
<evidence type="ECO:0000259" key="3">
    <source>
        <dbReference type="Pfam" id="PF13439"/>
    </source>
</evidence>
<dbReference type="GO" id="GO:0016757">
    <property type="term" value="F:glycosyltransferase activity"/>
    <property type="evidence" value="ECO:0007669"/>
    <property type="project" value="InterPro"/>
</dbReference>
<dbReference type="Pfam" id="PF00534">
    <property type="entry name" value="Glycos_transf_1"/>
    <property type="match status" value="1"/>
</dbReference>
<evidence type="ECO:0000313" key="5">
    <source>
        <dbReference type="Proteomes" id="UP000223777"/>
    </source>
</evidence>
<comment type="caution">
    <text evidence="4">The sequence shown here is derived from an EMBL/GenBank/DDBJ whole genome shotgun (WGS) entry which is preliminary data.</text>
</comment>
<feature type="domain" description="Glycosyl transferase family 1" evidence="2">
    <location>
        <begin position="196"/>
        <end position="357"/>
    </location>
</feature>
<dbReference type="InterPro" id="IPR028098">
    <property type="entry name" value="Glyco_trans_4-like_N"/>
</dbReference>
<dbReference type="InterPro" id="IPR050194">
    <property type="entry name" value="Glycosyltransferase_grp1"/>
</dbReference>
<dbReference type="PANTHER" id="PTHR45947">
    <property type="entry name" value="SULFOQUINOVOSYL TRANSFERASE SQD2"/>
    <property type="match status" value="1"/>
</dbReference>
<evidence type="ECO:0000259" key="2">
    <source>
        <dbReference type="Pfam" id="PF00534"/>
    </source>
</evidence>
<dbReference type="InterPro" id="IPR001296">
    <property type="entry name" value="Glyco_trans_1"/>
</dbReference>
<dbReference type="AlphaFoldDB" id="A0A2B9QEJ4"/>
<dbReference type="SUPFAM" id="SSF53756">
    <property type="entry name" value="UDP-Glycosyltransferase/glycogen phosphorylase"/>
    <property type="match status" value="1"/>
</dbReference>
<proteinExistence type="inferred from homology"/>
<dbReference type="Gene3D" id="3.40.50.2000">
    <property type="entry name" value="Glycogen Phosphorylase B"/>
    <property type="match status" value="2"/>
</dbReference>
<dbReference type="RefSeq" id="WP_098763420.1">
    <property type="nucleotide sequence ID" value="NZ_NUIL01000003.1"/>
</dbReference>
<protein>
    <submittedName>
        <fullName evidence="4">Glycosyl transferase family 1</fullName>
    </submittedName>
</protein>
<feature type="domain" description="Glycosyltransferase subfamily 4-like N-terminal" evidence="3">
    <location>
        <begin position="20"/>
        <end position="183"/>
    </location>
</feature>